<dbReference type="GO" id="GO:0003910">
    <property type="term" value="F:DNA ligase (ATP) activity"/>
    <property type="evidence" value="ECO:0007669"/>
    <property type="project" value="InterPro"/>
</dbReference>
<keyword evidence="5" id="KW-0235">DNA replication</keyword>
<evidence type="ECO:0000256" key="5">
    <source>
        <dbReference type="ARBA" id="ARBA00022705"/>
    </source>
</evidence>
<dbReference type="Gene3D" id="3.30.1490.70">
    <property type="match status" value="1"/>
</dbReference>
<dbReference type="Pfam" id="PF14743">
    <property type="entry name" value="DNA_ligase_OB_2"/>
    <property type="match status" value="1"/>
</dbReference>
<dbReference type="PANTHER" id="PTHR47810">
    <property type="entry name" value="DNA LIGASE"/>
    <property type="match status" value="1"/>
</dbReference>
<dbReference type="InterPro" id="IPR050326">
    <property type="entry name" value="NAD_dep_DNA_ligaseB"/>
</dbReference>
<dbReference type="GO" id="GO:0006260">
    <property type="term" value="P:DNA replication"/>
    <property type="evidence" value="ECO:0007669"/>
    <property type="project" value="UniProtKB-KW"/>
</dbReference>
<dbReference type="GO" id="GO:0006281">
    <property type="term" value="P:DNA repair"/>
    <property type="evidence" value="ECO:0007669"/>
    <property type="project" value="UniProtKB-KW"/>
</dbReference>
<evidence type="ECO:0000256" key="1">
    <source>
        <dbReference type="ARBA" id="ARBA00001968"/>
    </source>
</evidence>
<keyword evidence="4 10" id="KW-0436">Ligase</keyword>
<comment type="similarity">
    <text evidence="2">Belongs to the ATP-dependent DNA ligase family.</text>
</comment>
<evidence type="ECO:0000259" key="8">
    <source>
        <dbReference type="Pfam" id="PF01068"/>
    </source>
</evidence>
<proteinExistence type="inferred from homology"/>
<dbReference type="PROSITE" id="PS00333">
    <property type="entry name" value="DNA_LIGASE_A2"/>
    <property type="match status" value="1"/>
</dbReference>
<dbReference type="PANTHER" id="PTHR47810:SF1">
    <property type="entry name" value="DNA LIGASE B"/>
    <property type="match status" value="1"/>
</dbReference>
<dbReference type="Gene3D" id="3.30.470.30">
    <property type="entry name" value="DNA ligase/mRNA capping enzyme"/>
    <property type="match status" value="1"/>
</dbReference>
<gene>
    <name evidence="10" type="primary">IL-3A_604R</name>
    <name evidence="10" type="ORF">PBCVIL3A_604R</name>
</gene>
<dbReference type="InterPro" id="IPR012340">
    <property type="entry name" value="NA-bd_OB-fold"/>
</dbReference>
<organism evidence="10 11">
    <name type="scientific">Paramecium bursaria Chlorella virus IL3A</name>
    <name type="common">PBCV-IL3A</name>
    <dbReference type="NCBI Taxonomy" id="46019"/>
    <lineage>
        <taxon>Viruses</taxon>
        <taxon>Varidnaviria</taxon>
        <taxon>Bamfordvirae</taxon>
        <taxon>Nucleocytoviricota</taxon>
        <taxon>Megaviricetes</taxon>
        <taxon>Algavirales</taxon>
        <taxon>Phycodnaviridae</taxon>
        <taxon>Chlorovirus</taxon>
        <taxon>Chlorovirus illinoense</taxon>
    </lineage>
</organism>
<dbReference type="InterPro" id="IPR029319">
    <property type="entry name" value="DNA_ligase_OB"/>
</dbReference>
<evidence type="ECO:0000313" key="10">
    <source>
        <dbReference type="EMBL" id="AGE53996.1"/>
    </source>
</evidence>
<dbReference type="CDD" id="cd07896">
    <property type="entry name" value="Adenylation_kDNA_ligase_like"/>
    <property type="match status" value="1"/>
</dbReference>
<dbReference type="Proteomes" id="UP000247091">
    <property type="component" value="Segment"/>
</dbReference>
<dbReference type="Pfam" id="PF01068">
    <property type="entry name" value="DNA_ligase_A_M"/>
    <property type="match status" value="1"/>
</dbReference>
<evidence type="ECO:0000256" key="3">
    <source>
        <dbReference type="ARBA" id="ARBA00013308"/>
    </source>
</evidence>
<evidence type="ECO:0000256" key="6">
    <source>
        <dbReference type="ARBA" id="ARBA00022763"/>
    </source>
</evidence>
<dbReference type="InterPro" id="IPR012310">
    <property type="entry name" value="DNA_ligase_ATP-dep_cent"/>
</dbReference>
<keyword evidence="7" id="KW-0234">DNA repair</keyword>
<evidence type="ECO:0000313" key="11">
    <source>
        <dbReference type="Proteomes" id="UP000247091"/>
    </source>
</evidence>
<feature type="domain" description="ATP-dependent DNA ligase family profile" evidence="8">
    <location>
        <begin position="6"/>
        <end position="177"/>
    </location>
</feature>
<evidence type="ECO:0000256" key="4">
    <source>
        <dbReference type="ARBA" id="ARBA00022598"/>
    </source>
</evidence>
<dbReference type="Gene3D" id="2.40.50.140">
    <property type="entry name" value="Nucleic acid-binding proteins"/>
    <property type="match status" value="1"/>
</dbReference>
<reference evidence="10 11" key="1">
    <citation type="submission" date="2012-10" db="EMBL/GenBank/DDBJ databases">
        <title>Towards defining the chloroviruses: a genomic journey through a genus of large DNA viruses.</title>
        <authorList>
            <person name="Jeanniard A."/>
            <person name="Dunigan D.D."/>
            <person name="Gurnon J.R."/>
            <person name="Agarkova I."/>
            <person name="Kang M."/>
            <person name="Vitek J."/>
            <person name="Duncan G."/>
            <person name="McClung O.W."/>
            <person name="Larsen M."/>
            <person name="Claverie J.-M."/>
            <person name="Van Etten J.L."/>
            <person name="Blanc G."/>
        </authorList>
    </citation>
    <scope>NUCLEOTIDE SEQUENCE [LARGE SCALE GENOMIC DNA]</scope>
</reference>
<evidence type="ECO:0000256" key="7">
    <source>
        <dbReference type="ARBA" id="ARBA00023204"/>
    </source>
</evidence>
<dbReference type="SUPFAM" id="SSF56091">
    <property type="entry name" value="DNA ligase/mRNA capping enzyme, catalytic domain"/>
    <property type="match status" value="1"/>
</dbReference>
<keyword evidence="6" id="KW-0227">DNA damage</keyword>
<dbReference type="EMBL" id="JX997169">
    <property type="protein sequence ID" value="AGE53996.1"/>
    <property type="molecule type" value="Genomic_DNA"/>
</dbReference>
<dbReference type="InterPro" id="IPR016059">
    <property type="entry name" value="DNA_ligase_ATP-dep_CS"/>
</dbReference>
<dbReference type="SUPFAM" id="SSF50249">
    <property type="entry name" value="Nucleic acid-binding proteins"/>
    <property type="match status" value="1"/>
</dbReference>
<comment type="cofactor">
    <cofactor evidence="1">
        <name>a divalent metal cation</name>
        <dbReference type="ChEBI" id="CHEBI:60240"/>
    </cofactor>
</comment>
<dbReference type="GO" id="GO:0006310">
    <property type="term" value="P:DNA recombination"/>
    <property type="evidence" value="ECO:0007669"/>
    <property type="project" value="InterPro"/>
</dbReference>
<evidence type="ECO:0000259" key="9">
    <source>
        <dbReference type="Pfam" id="PF14743"/>
    </source>
</evidence>
<name>M1HWA5_PBCVI</name>
<protein>
    <recommendedName>
        <fullName evidence="3">DNA ligase</fullName>
    </recommendedName>
</protein>
<sequence>MAITKPLLAATLENIEDVQFPCLATPKIDGIRSVKQTQMLSRTFKPIRNSVMNRLLTELLPEGSDGEISIEGATFQDTTSAVMTGHKMYNAKFSYYWFDYVTDDPLKKYIDRVEDMKNYITVHPHILEHAQVKIIPLIPVEINNITELLQYERDVLSKGFEGVMIRKPDGKYKFGRSTLKEGILLKMKQFKDAEATIISMTALFKNTNTKTKDSFGYSKRSTHKSGKVEEDVMGSIEVDYDGVVFSIGTGFDADQRRDFWQNKESYIGKIVKFKYFEMGSKDCPRFPVFIGIRHEEDR</sequence>
<organismHost>
    <name type="scientific">Chlorella</name>
    <dbReference type="NCBI Taxonomy" id="3071"/>
</organismHost>
<dbReference type="GO" id="GO:0005524">
    <property type="term" value="F:ATP binding"/>
    <property type="evidence" value="ECO:0007669"/>
    <property type="project" value="InterPro"/>
</dbReference>
<evidence type="ECO:0000256" key="2">
    <source>
        <dbReference type="ARBA" id="ARBA00007572"/>
    </source>
</evidence>
<feature type="domain" description="DNA ligase OB-like" evidence="9">
    <location>
        <begin position="230"/>
        <end position="293"/>
    </location>
</feature>
<accession>M1HWA5</accession>